<evidence type="ECO:0000256" key="1">
    <source>
        <dbReference type="ARBA" id="ARBA00000971"/>
    </source>
</evidence>
<gene>
    <name evidence="7" type="ORF">H9I45_03045</name>
</gene>
<dbReference type="InterPro" id="IPR001179">
    <property type="entry name" value="PPIase_FKBP_dom"/>
</dbReference>
<evidence type="ECO:0000313" key="7">
    <source>
        <dbReference type="EMBL" id="QOD61444.1"/>
    </source>
</evidence>
<sequence length="270" mass="29554">MNKIKNIFALLIIAVVILNSCDDENGFIDPFADFDYEAQALVDNDSIVKFLKNNYYDYSVDSVKTLVSGKTSLFDDKDNLKEITVNSNDIDHKLYVYVANEGDYGADPDKGNPTVVDSVLVKYSGLAILGTELSTTNFDKNDSGSWFTLVGVIEGWTKGFGEFKGGELKKEANGDPFNGPITYLNGGKGVLLIPSGLAYPSSNTQNYSSPLVNTNLLFYIELLDIVKDTDHDNDGTPSIQEDANGDGDVTNDFSDTDNPSFPDYLNPNIK</sequence>
<evidence type="ECO:0000259" key="6">
    <source>
        <dbReference type="PROSITE" id="PS50059"/>
    </source>
</evidence>
<dbReference type="Proteomes" id="UP000516764">
    <property type="component" value="Chromosome"/>
</dbReference>
<evidence type="ECO:0000313" key="8">
    <source>
        <dbReference type="Proteomes" id="UP000516764"/>
    </source>
</evidence>
<comment type="catalytic activity">
    <reaction evidence="1 4">
        <text>[protein]-peptidylproline (omega=180) = [protein]-peptidylproline (omega=0)</text>
        <dbReference type="Rhea" id="RHEA:16237"/>
        <dbReference type="Rhea" id="RHEA-COMP:10747"/>
        <dbReference type="Rhea" id="RHEA-COMP:10748"/>
        <dbReference type="ChEBI" id="CHEBI:83833"/>
        <dbReference type="ChEBI" id="CHEBI:83834"/>
        <dbReference type="EC" id="5.2.1.8"/>
    </reaction>
</comment>
<keyword evidence="8" id="KW-1185">Reference proteome</keyword>
<dbReference type="RefSeq" id="WP_088353408.1">
    <property type="nucleotide sequence ID" value="NZ_CP061813.1"/>
</dbReference>
<name>A0A7L8AHP0_9FLAO</name>
<feature type="domain" description="PPIase FKBP-type" evidence="6">
    <location>
        <begin position="116"/>
        <end position="226"/>
    </location>
</feature>
<keyword evidence="4 7" id="KW-0413">Isomerase</keyword>
<evidence type="ECO:0000256" key="4">
    <source>
        <dbReference type="PROSITE-ProRule" id="PRU00277"/>
    </source>
</evidence>
<dbReference type="EC" id="5.2.1.8" evidence="2 4"/>
<dbReference type="KEGG" id="phal:H9I45_03045"/>
<keyword evidence="3 4" id="KW-0697">Rotamase</keyword>
<protein>
    <recommendedName>
        <fullName evidence="2 4">peptidylprolyl isomerase</fullName>
        <ecNumber evidence="2 4">5.2.1.8</ecNumber>
    </recommendedName>
</protein>
<dbReference type="AlphaFoldDB" id="A0A7L8AHP0"/>
<proteinExistence type="predicted"/>
<accession>A0A7L8AHP0</accession>
<evidence type="ECO:0000256" key="5">
    <source>
        <dbReference type="SAM" id="MobiDB-lite"/>
    </source>
</evidence>
<dbReference type="PROSITE" id="PS50059">
    <property type="entry name" value="FKBP_PPIASE"/>
    <property type="match status" value="1"/>
</dbReference>
<evidence type="ECO:0000256" key="2">
    <source>
        <dbReference type="ARBA" id="ARBA00013194"/>
    </source>
</evidence>
<reference evidence="7 8" key="1">
    <citation type="journal article" date="2016" name="Int. J. Syst. Evol. Microbiol.">
        <title>Polaribacter haliotis sp. nov., isolated from the gut of abalone Haliotis discus hannai.</title>
        <authorList>
            <person name="Kim Y.O."/>
            <person name="Park I.S."/>
            <person name="Park S."/>
            <person name="Nam B.H."/>
            <person name="Park J.M."/>
            <person name="Kim D.G."/>
            <person name="Yoon J.H."/>
        </authorList>
    </citation>
    <scope>NUCLEOTIDE SEQUENCE [LARGE SCALE GENOMIC DNA]</scope>
    <source>
        <strain evidence="7 8">KCTC 52418</strain>
    </source>
</reference>
<dbReference type="Gene3D" id="3.10.50.40">
    <property type="match status" value="1"/>
</dbReference>
<dbReference type="OrthoDB" id="1424215at2"/>
<evidence type="ECO:0000256" key="3">
    <source>
        <dbReference type="ARBA" id="ARBA00023110"/>
    </source>
</evidence>
<dbReference type="InterPro" id="IPR046357">
    <property type="entry name" value="PPIase_dom_sf"/>
</dbReference>
<feature type="region of interest" description="Disordered" evidence="5">
    <location>
        <begin position="231"/>
        <end position="270"/>
    </location>
</feature>
<dbReference type="EMBL" id="CP061813">
    <property type="protein sequence ID" value="QOD61444.1"/>
    <property type="molecule type" value="Genomic_DNA"/>
</dbReference>
<organism evidence="7 8">
    <name type="scientific">Polaribacter haliotis</name>
    <dbReference type="NCBI Taxonomy" id="1888915"/>
    <lineage>
        <taxon>Bacteria</taxon>
        <taxon>Pseudomonadati</taxon>
        <taxon>Bacteroidota</taxon>
        <taxon>Flavobacteriia</taxon>
        <taxon>Flavobacteriales</taxon>
        <taxon>Flavobacteriaceae</taxon>
    </lineage>
</organism>
<dbReference type="GO" id="GO:0003755">
    <property type="term" value="F:peptidyl-prolyl cis-trans isomerase activity"/>
    <property type="evidence" value="ECO:0007669"/>
    <property type="project" value="UniProtKB-KW"/>
</dbReference>